<dbReference type="Pfam" id="PF00961">
    <property type="entry name" value="LAGLIDADG_1"/>
    <property type="match status" value="2"/>
</dbReference>
<dbReference type="Gene3D" id="3.10.28.10">
    <property type="entry name" value="Homing endonucleases"/>
    <property type="match status" value="2"/>
</dbReference>
<accession>A0A482DU17</accession>
<dbReference type="GO" id="GO:0005739">
    <property type="term" value="C:mitochondrion"/>
    <property type="evidence" value="ECO:0007669"/>
    <property type="project" value="UniProtKB-ARBA"/>
</dbReference>
<dbReference type="PANTHER" id="PTHR36181:SF4">
    <property type="entry name" value="LAGLIDADG ENDONUCLEASE"/>
    <property type="match status" value="1"/>
</dbReference>
<dbReference type="InterPro" id="IPR051289">
    <property type="entry name" value="LAGLIDADG_Endonuclease"/>
</dbReference>
<evidence type="ECO:0000259" key="1">
    <source>
        <dbReference type="Pfam" id="PF00961"/>
    </source>
</evidence>
<feature type="domain" description="Homing endonuclease LAGLIDADG" evidence="1">
    <location>
        <begin position="71"/>
        <end position="169"/>
    </location>
</feature>
<dbReference type="AlphaFoldDB" id="A0A482DU17"/>
<feature type="domain" description="Homing endonuclease LAGLIDADG" evidence="1">
    <location>
        <begin position="229"/>
        <end position="326"/>
    </location>
</feature>
<dbReference type="GO" id="GO:0004519">
    <property type="term" value="F:endonuclease activity"/>
    <property type="evidence" value="ECO:0007669"/>
    <property type="project" value="InterPro"/>
</dbReference>
<dbReference type="FunFam" id="3.10.28.10:FF:000010">
    <property type="entry name" value="LAGLIDADG homing endonuclease I-LtrII"/>
    <property type="match status" value="1"/>
</dbReference>
<dbReference type="SUPFAM" id="SSF55608">
    <property type="entry name" value="Homing endonucleases"/>
    <property type="match status" value="2"/>
</dbReference>
<sequence>MIKKNPLKYNCTKVLVEDPYNNRDLISKFAKKQRGARIFHTNYNCNLAKDKTQINKLNSINNNYNLDPNWITGFADAESCFGFRIRKTTKLKVKWEIIPYFFINLSLKDLILLSNIKEFFKVGFISHSSTSVLYQVNSIKSLNDVIIPHFEQYPLITKKKADYSLFKMAIDLIRNKEHTSIEGIHKFVQLKSSLNKGLTEELKISFPNITPGERPKVELPNFINPNWFAGFASGEGCFSVEILKSSTHNIGFRVILKFSVTQHSRDLELLKKFIDFLGGGFIKEHKSTHEFVIVKLPIITENVIPLFKKHPIYGIKSFNFSDFCKIAELMNNKDHLTQNGLNKIIEIKAGMNKNRKFYVFI</sequence>
<gene>
    <name evidence="2" type="primary">orf361</name>
</gene>
<dbReference type="InterPro" id="IPR027434">
    <property type="entry name" value="Homing_endonucl"/>
</dbReference>
<protein>
    <recommendedName>
        <fullName evidence="1">Homing endonuclease LAGLIDADG domain-containing protein</fullName>
    </recommendedName>
</protein>
<evidence type="ECO:0000313" key="2">
    <source>
        <dbReference type="EMBL" id="QBM09689.1"/>
    </source>
</evidence>
<geneLocation type="mitochondrion" evidence="2"/>
<keyword evidence="2" id="KW-0496">Mitochondrion</keyword>
<organism evidence="2">
    <name type="scientific">Dactylella sp</name>
    <dbReference type="NCBI Taxonomy" id="1814903"/>
    <lineage>
        <taxon>Eukaryota</taxon>
        <taxon>Fungi</taxon>
        <taxon>Dikarya</taxon>
        <taxon>Ascomycota</taxon>
        <taxon>Pezizomycotina</taxon>
        <taxon>Orbiliomycetes</taxon>
        <taxon>Orbiliales</taxon>
        <taxon>Orbiliaceae</taxon>
        <taxon>Dactylella</taxon>
    </lineage>
</organism>
<name>A0A482DU17_9PEZI</name>
<dbReference type="EMBL" id="MK550697">
    <property type="protein sequence ID" value="QBM09689.1"/>
    <property type="molecule type" value="Genomic_DNA"/>
</dbReference>
<reference evidence="2" key="1">
    <citation type="submission" date="2019-02" db="EMBL/GenBank/DDBJ databases">
        <authorList>
            <person name="Fang M.L."/>
            <person name="Zhang Y."/>
        </authorList>
    </citation>
    <scope>NUCLEOTIDE SEQUENCE</scope>
    <source>
        <strain evidence="2">YMF1.01838</strain>
    </source>
</reference>
<dbReference type="InterPro" id="IPR004860">
    <property type="entry name" value="LAGLIDADG_dom"/>
</dbReference>
<dbReference type="PANTHER" id="PTHR36181">
    <property type="entry name" value="INTRON-ENCODED ENDONUCLEASE AI3-RELATED"/>
    <property type="match status" value="1"/>
</dbReference>
<proteinExistence type="predicted"/>